<accession>A0A3B0U1Y8</accession>
<dbReference type="PANTHER" id="PTHR36150:SF1">
    <property type="entry name" value="DNA GYRASE INHIBITOR YACG"/>
    <property type="match status" value="1"/>
</dbReference>
<dbReference type="EMBL" id="UOEM01000061">
    <property type="protein sequence ID" value="VAW13406.1"/>
    <property type="molecule type" value="Genomic_DNA"/>
</dbReference>
<keyword evidence="1" id="KW-0479">Metal-binding</keyword>
<dbReference type="Gene3D" id="3.30.50.10">
    <property type="entry name" value="Erythroid Transcription Factor GATA-1, subunit A"/>
    <property type="match status" value="1"/>
</dbReference>
<gene>
    <name evidence="3" type="ORF">MNBD_ALPHA09-2114</name>
</gene>
<dbReference type="SUPFAM" id="SSF57716">
    <property type="entry name" value="Glucocorticoid receptor-like (DNA-binding domain)"/>
    <property type="match status" value="1"/>
</dbReference>
<sequence length="64" mass="6690">MTDAAASQIPTGKTGPSCPMCGKPGKNAYRPFCSRTCADIDLGRWLGGAYAIPTEEPGDKAVEE</sequence>
<dbReference type="Pfam" id="PF03884">
    <property type="entry name" value="YacG"/>
    <property type="match status" value="1"/>
</dbReference>
<proteinExistence type="inferred from homology"/>
<evidence type="ECO:0000313" key="3">
    <source>
        <dbReference type="EMBL" id="VAW13406.1"/>
    </source>
</evidence>
<protein>
    <recommendedName>
        <fullName evidence="4">DNA gyrase inhibitor YacG</fullName>
    </recommendedName>
</protein>
<dbReference type="GO" id="GO:0008270">
    <property type="term" value="F:zinc ion binding"/>
    <property type="evidence" value="ECO:0007669"/>
    <property type="project" value="InterPro"/>
</dbReference>
<dbReference type="InterPro" id="IPR005584">
    <property type="entry name" value="DNA_gyrase_inhibitor_YacG"/>
</dbReference>
<keyword evidence="2" id="KW-0862">Zinc</keyword>
<dbReference type="InterPro" id="IPR013088">
    <property type="entry name" value="Znf_NHR/GATA"/>
</dbReference>
<evidence type="ECO:0000256" key="2">
    <source>
        <dbReference type="ARBA" id="ARBA00022833"/>
    </source>
</evidence>
<evidence type="ECO:0000256" key="1">
    <source>
        <dbReference type="ARBA" id="ARBA00022723"/>
    </source>
</evidence>
<organism evidence="3">
    <name type="scientific">hydrothermal vent metagenome</name>
    <dbReference type="NCBI Taxonomy" id="652676"/>
    <lineage>
        <taxon>unclassified sequences</taxon>
        <taxon>metagenomes</taxon>
        <taxon>ecological metagenomes</taxon>
    </lineage>
</organism>
<name>A0A3B0U1Y8_9ZZZZ</name>
<dbReference type="GO" id="GO:0006355">
    <property type="term" value="P:regulation of DNA-templated transcription"/>
    <property type="evidence" value="ECO:0007669"/>
    <property type="project" value="InterPro"/>
</dbReference>
<evidence type="ECO:0008006" key="4">
    <source>
        <dbReference type="Google" id="ProtNLM"/>
    </source>
</evidence>
<dbReference type="HAMAP" id="MF_00649">
    <property type="entry name" value="DNA_gyrase_inhibitor_YacG"/>
    <property type="match status" value="1"/>
</dbReference>
<reference evidence="3" key="1">
    <citation type="submission" date="2018-06" db="EMBL/GenBank/DDBJ databases">
        <authorList>
            <person name="Zhirakovskaya E."/>
        </authorList>
    </citation>
    <scope>NUCLEOTIDE SEQUENCE</scope>
</reference>
<dbReference type="PANTHER" id="PTHR36150">
    <property type="entry name" value="DNA GYRASE INHIBITOR YACG"/>
    <property type="match status" value="1"/>
</dbReference>
<dbReference type="AlphaFoldDB" id="A0A3B0U1Y8"/>